<evidence type="ECO:0000259" key="11">
    <source>
        <dbReference type="PROSITE" id="PS51195"/>
    </source>
</evidence>
<dbReference type="InterPro" id="IPR014014">
    <property type="entry name" value="RNA_helicase_DEAD_Q_motif"/>
</dbReference>
<dbReference type="EMBL" id="JAHYBZ010000002">
    <property type="protein sequence ID" value="MBW6397735.1"/>
    <property type="molecule type" value="Genomic_DNA"/>
</dbReference>
<dbReference type="InterPro" id="IPR000629">
    <property type="entry name" value="RNA-helicase_DEAD-box_CS"/>
</dbReference>
<evidence type="ECO:0000256" key="2">
    <source>
        <dbReference type="ARBA" id="ARBA00022801"/>
    </source>
</evidence>
<dbReference type="InterPro" id="IPR005580">
    <property type="entry name" value="DbpA/CsdA_RNA-bd_dom"/>
</dbReference>
<dbReference type="PROSITE" id="PS51194">
    <property type="entry name" value="HELICASE_CTER"/>
    <property type="match status" value="1"/>
</dbReference>
<feature type="compositionally biased region" description="Basic and acidic residues" evidence="8">
    <location>
        <begin position="440"/>
        <end position="453"/>
    </location>
</feature>
<proteinExistence type="inferred from homology"/>
<evidence type="ECO:0000259" key="10">
    <source>
        <dbReference type="PROSITE" id="PS51194"/>
    </source>
</evidence>
<dbReference type="Pfam" id="PF00270">
    <property type="entry name" value="DEAD"/>
    <property type="match status" value="1"/>
</dbReference>
<dbReference type="InterPro" id="IPR050079">
    <property type="entry name" value="DEAD_box_RNA_helicase"/>
</dbReference>
<dbReference type="PANTHER" id="PTHR47959:SF1">
    <property type="entry name" value="ATP-DEPENDENT RNA HELICASE DBPA"/>
    <property type="match status" value="1"/>
</dbReference>
<keyword evidence="1 7" id="KW-0547">Nucleotide-binding</keyword>
<dbReference type="CDD" id="cd12252">
    <property type="entry name" value="RRM_DbpA"/>
    <property type="match status" value="1"/>
</dbReference>
<organism evidence="12 13">
    <name type="scientific">Roseomonas alba</name>
    <dbReference type="NCBI Taxonomy" id="2846776"/>
    <lineage>
        <taxon>Bacteria</taxon>
        <taxon>Pseudomonadati</taxon>
        <taxon>Pseudomonadota</taxon>
        <taxon>Alphaproteobacteria</taxon>
        <taxon>Acetobacterales</taxon>
        <taxon>Roseomonadaceae</taxon>
        <taxon>Roseomonas</taxon>
    </lineage>
</organism>
<dbReference type="PROSITE" id="PS51192">
    <property type="entry name" value="HELICASE_ATP_BIND_1"/>
    <property type="match status" value="1"/>
</dbReference>
<evidence type="ECO:0000256" key="8">
    <source>
        <dbReference type="SAM" id="MobiDB-lite"/>
    </source>
</evidence>
<dbReference type="SMART" id="SM00490">
    <property type="entry name" value="HELICc"/>
    <property type="match status" value="1"/>
</dbReference>
<dbReference type="Proteomes" id="UP001196565">
    <property type="component" value="Unassembled WGS sequence"/>
</dbReference>
<dbReference type="PROSITE" id="PS51195">
    <property type="entry name" value="Q_MOTIF"/>
    <property type="match status" value="1"/>
</dbReference>
<evidence type="ECO:0000256" key="5">
    <source>
        <dbReference type="ARBA" id="ARBA00038437"/>
    </source>
</evidence>
<reference evidence="12 13" key="1">
    <citation type="submission" date="2021-07" db="EMBL/GenBank/DDBJ databases">
        <authorList>
            <person name="So Y."/>
        </authorList>
    </citation>
    <scope>NUCLEOTIDE SEQUENCE [LARGE SCALE GENOMIC DNA]</scope>
    <source>
        <strain evidence="12 13">HJA6</strain>
    </source>
</reference>
<dbReference type="CDD" id="cd00268">
    <property type="entry name" value="DEADc"/>
    <property type="match status" value="1"/>
</dbReference>
<evidence type="ECO:0000256" key="7">
    <source>
        <dbReference type="RuleBase" id="RU000492"/>
    </source>
</evidence>
<gene>
    <name evidence="12" type="ORF">KPL78_07770</name>
</gene>
<evidence type="ECO:0000313" key="12">
    <source>
        <dbReference type="EMBL" id="MBW6397735.1"/>
    </source>
</evidence>
<dbReference type="CDD" id="cd18787">
    <property type="entry name" value="SF2_C_DEAD"/>
    <property type="match status" value="1"/>
</dbReference>
<dbReference type="InterPro" id="IPR027417">
    <property type="entry name" value="P-loop_NTPase"/>
</dbReference>
<evidence type="ECO:0000313" key="13">
    <source>
        <dbReference type="Proteomes" id="UP001196565"/>
    </source>
</evidence>
<protein>
    <submittedName>
        <fullName evidence="12">DEAD/DEAH box helicase</fullName>
    </submittedName>
</protein>
<feature type="region of interest" description="Disordered" evidence="8">
    <location>
        <begin position="440"/>
        <end position="463"/>
    </location>
</feature>
<keyword evidence="4 7" id="KW-0067">ATP-binding</keyword>
<dbReference type="PROSITE" id="PS00039">
    <property type="entry name" value="DEAD_ATP_HELICASE"/>
    <property type="match status" value="1"/>
</dbReference>
<feature type="domain" description="Helicase ATP-binding" evidence="9">
    <location>
        <begin position="30"/>
        <end position="206"/>
    </location>
</feature>
<feature type="short sequence motif" description="Q motif" evidence="6">
    <location>
        <begin position="1"/>
        <end position="27"/>
    </location>
</feature>
<evidence type="ECO:0000256" key="3">
    <source>
        <dbReference type="ARBA" id="ARBA00022806"/>
    </source>
</evidence>
<dbReference type="Pfam" id="PF03880">
    <property type="entry name" value="DbpA"/>
    <property type="match status" value="1"/>
</dbReference>
<dbReference type="SMART" id="SM00487">
    <property type="entry name" value="DEXDc"/>
    <property type="match status" value="1"/>
</dbReference>
<keyword evidence="13" id="KW-1185">Reference proteome</keyword>
<dbReference type="InterPro" id="IPR011545">
    <property type="entry name" value="DEAD/DEAH_box_helicase_dom"/>
</dbReference>
<dbReference type="SUPFAM" id="SSF52540">
    <property type="entry name" value="P-loop containing nucleoside triphosphate hydrolases"/>
    <property type="match status" value="1"/>
</dbReference>
<feature type="domain" description="DEAD-box RNA helicase Q" evidence="11">
    <location>
        <begin position="1"/>
        <end position="27"/>
    </location>
</feature>
<evidence type="ECO:0000259" key="9">
    <source>
        <dbReference type="PROSITE" id="PS51192"/>
    </source>
</evidence>
<dbReference type="Pfam" id="PF00271">
    <property type="entry name" value="Helicase_C"/>
    <property type="match status" value="1"/>
</dbReference>
<feature type="domain" description="Helicase C-terminal" evidence="10">
    <location>
        <begin position="229"/>
        <end position="379"/>
    </location>
</feature>
<name>A0ABS7A621_9PROT</name>
<dbReference type="PANTHER" id="PTHR47959">
    <property type="entry name" value="ATP-DEPENDENT RNA HELICASE RHLE-RELATED"/>
    <property type="match status" value="1"/>
</dbReference>
<evidence type="ECO:0000256" key="4">
    <source>
        <dbReference type="ARBA" id="ARBA00022840"/>
    </source>
</evidence>
<comment type="similarity">
    <text evidence="5 7">Belongs to the DEAD box helicase family.</text>
</comment>
<sequence length="546" mass="58941">MSFADLPAPLREALTARGYAEPTPVQSAVLTPDAAGRDLLVSAQTGSGKTVAFGLAIAPELLGDAPRLKPAGAPLALVVAPTRELALQVKAELTWLYAPAGGRVVSCVGGMDPVAERRQLSHGAHIVVGTPGRLRDHLERGNLIPGSLRAVVLDEADEMLDLGFKEELEAILDETPAERRTLLFSATVPRGIAALAKGYQRDALRIEATSQAEPHGDIEYRAAIVAPHELERAVVNLLRLEDARIAMVFCATRASVARLHGNLSERGFSAVALSGELSQAERSRALQNLRDGRARVCVATDVAARGIDLPDLGLVIHAELPRDPETLLHRSGRTGRAGRKGVSVLLVPHTRRRLAERLIAAARVKASWAPAPSAEAVRARDDERLAAQARAMVAEEPEEADLDLARRLLADQAVSAEALAAALLHVLRAPLPAPEEVTEIADRSAPRAPREAAPRPQEGGGEEGVWFRMDVGRDGRADPKWLLPFLCRRGHVTRQEIGRIRILARETQFEVAPYAAQRFAAASRKGDEQDAHIRIVPMQPMRRGKR</sequence>
<comment type="caution">
    <text evidence="12">The sequence shown here is derived from an EMBL/GenBank/DDBJ whole genome shotgun (WGS) entry which is preliminary data.</text>
</comment>
<dbReference type="InterPro" id="IPR001650">
    <property type="entry name" value="Helicase_C-like"/>
</dbReference>
<evidence type="ECO:0000256" key="1">
    <source>
        <dbReference type="ARBA" id="ARBA00022741"/>
    </source>
</evidence>
<accession>A0ABS7A621</accession>
<dbReference type="InterPro" id="IPR014001">
    <property type="entry name" value="Helicase_ATP-bd"/>
</dbReference>
<dbReference type="RefSeq" id="WP_219762323.1">
    <property type="nucleotide sequence ID" value="NZ_JAHYBZ010000002.1"/>
</dbReference>
<dbReference type="GO" id="GO:0004386">
    <property type="term" value="F:helicase activity"/>
    <property type="evidence" value="ECO:0007669"/>
    <property type="project" value="UniProtKB-KW"/>
</dbReference>
<evidence type="ECO:0000256" key="6">
    <source>
        <dbReference type="PROSITE-ProRule" id="PRU00552"/>
    </source>
</evidence>
<dbReference type="Gene3D" id="3.40.50.300">
    <property type="entry name" value="P-loop containing nucleotide triphosphate hydrolases"/>
    <property type="match status" value="2"/>
</dbReference>
<keyword evidence="3 7" id="KW-0347">Helicase</keyword>
<keyword evidence="2 7" id="KW-0378">Hydrolase</keyword>
<dbReference type="InterPro" id="IPR044742">
    <property type="entry name" value="DEAD/DEAH_RhlB"/>
</dbReference>